<organism evidence="1 2">
    <name type="scientific">Sphenostylis stenocarpa</name>
    <dbReference type="NCBI Taxonomy" id="92480"/>
    <lineage>
        <taxon>Eukaryota</taxon>
        <taxon>Viridiplantae</taxon>
        <taxon>Streptophyta</taxon>
        <taxon>Embryophyta</taxon>
        <taxon>Tracheophyta</taxon>
        <taxon>Spermatophyta</taxon>
        <taxon>Magnoliopsida</taxon>
        <taxon>eudicotyledons</taxon>
        <taxon>Gunneridae</taxon>
        <taxon>Pentapetalae</taxon>
        <taxon>rosids</taxon>
        <taxon>fabids</taxon>
        <taxon>Fabales</taxon>
        <taxon>Fabaceae</taxon>
        <taxon>Papilionoideae</taxon>
        <taxon>50 kb inversion clade</taxon>
        <taxon>NPAAA clade</taxon>
        <taxon>indigoferoid/millettioid clade</taxon>
        <taxon>Phaseoleae</taxon>
        <taxon>Sphenostylis</taxon>
    </lineage>
</organism>
<dbReference type="Proteomes" id="UP001189624">
    <property type="component" value="Chromosome 3"/>
</dbReference>
<dbReference type="Gramene" id="rna-AYBTSS11_LOCUS8867">
    <property type="protein sequence ID" value="CAJ1938933.1"/>
    <property type="gene ID" value="gene-AYBTSS11_LOCUS8867"/>
</dbReference>
<protein>
    <submittedName>
        <fullName evidence="1">Uncharacterized protein</fullName>
    </submittedName>
</protein>
<name>A0AA86VCA9_9FABA</name>
<keyword evidence="2" id="KW-1185">Reference proteome</keyword>
<gene>
    <name evidence="1" type="ORF">AYBTSS11_LOCUS8867</name>
</gene>
<dbReference type="AlphaFoldDB" id="A0AA86VCA9"/>
<dbReference type="EMBL" id="OY731400">
    <property type="protein sequence ID" value="CAJ1938933.1"/>
    <property type="molecule type" value="Genomic_DNA"/>
</dbReference>
<reference evidence="1" key="1">
    <citation type="submission" date="2023-10" db="EMBL/GenBank/DDBJ databases">
        <authorList>
            <person name="Domelevo Entfellner J.-B."/>
        </authorList>
    </citation>
    <scope>NUCLEOTIDE SEQUENCE</scope>
</reference>
<evidence type="ECO:0000313" key="1">
    <source>
        <dbReference type="EMBL" id="CAJ1938933.1"/>
    </source>
</evidence>
<accession>A0AA86VCA9</accession>
<evidence type="ECO:0000313" key="2">
    <source>
        <dbReference type="Proteomes" id="UP001189624"/>
    </source>
</evidence>
<sequence length="81" mass="8767">LLYEAYALTLHPSPLSPVKSMCIFRALCAFVYAESDECLSTTISTVALKNMAYISSSVTEFSYSDTEMESAFTSACSIGTV</sequence>
<proteinExistence type="predicted"/>
<feature type="non-terminal residue" evidence="1">
    <location>
        <position position="1"/>
    </location>
</feature>